<evidence type="ECO:0000259" key="9">
    <source>
        <dbReference type="Pfam" id="PF00206"/>
    </source>
</evidence>
<evidence type="ECO:0000256" key="7">
    <source>
        <dbReference type="HAMAP-Rule" id="MF_00006"/>
    </source>
</evidence>
<dbReference type="Gene3D" id="1.10.275.10">
    <property type="entry name" value="Fumarase/aspartase (N-terminal domain)"/>
    <property type="match status" value="1"/>
</dbReference>
<dbReference type="OrthoDB" id="9769623at2"/>
<organism evidence="11 12">
    <name type="scientific">Devosia enhydra</name>
    <dbReference type="NCBI Taxonomy" id="665118"/>
    <lineage>
        <taxon>Bacteria</taxon>
        <taxon>Pseudomonadati</taxon>
        <taxon>Pseudomonadota</taxon>
        <taxon>Alphaproteobacteria</taxon>
        <taxon>Hyphomicrobiales</taxon>
        <taxon>Devosiaceae</taxon>
        <taxon>Devosia</taxon>
    </lineage>
</organism>
<dbReference type="PRINTS" id="PR00149">
    <property type="entry name" value="FUMRATELYASE"/>
</dbReference>
<dbReference type="PANTHER" id="PTHR43814">
    <property type="entry name" value="ARGININOSUCCINATE LYASE"/>
    <property type="match status" value="1"/>
</dbReference>
<evidence type="ECO:0000256" key="4">
    <source>
        <dbReference type="ARBA" id="ARBA00022571"/>
    </source>
</evidence>
<keyword evidence="6 7" id="KW-0456">Lyase</keyword>
<dbReference type="PANTHER" id="PTHR43814:SF1">
    <property type="entry name" value="ARGININOSUCCINATE LYASE"/>
    <property type="match status" value="1"/>
</dbReference>
<evidence type="ECO:0000313" key="11">
    <source>
        <dbReference type="EMBL" id="SFZ85732.1"/>
    </source>
</evidence>
<keyword evidence="12" id="KW-1185">Reference proteome</keyword>
<dbReference type="UniPathway" id="UPA00068">
    <property type="reaction ID" value="UER00114"/>
</dbReference>
<dbReference type="FunFam" id="1.10.275.10:FF:000002">
    <property type="entry name" value="Argininosuccinate lyase"/>
    <property type="match status" value="1"/>
</dbReference>
<dbReference type="InterPro" id="IPR029419">
    <property type="entry name" value="Arg_succ_lyase_C"/>
</dbReference>
<evidence type="ECO:0000256" key="3">
    <source>
        <dbReference type="ARBA" id="ARBA00012338"/>
    </source>
</evidence>
<sequence length="482" mass="52252">MSNRMWGGRFSSGPDAIMEEINASIGFDQRLYRQDIAGSIAHARMLAATGILTEADRDAILAGLDEVRSEIEAGTFTFSRALEDIHMNVESRLREKIGDAAGRLHTARSRNDQVATDFRLYVRDCIDMLLGQIAALQLKLVERAEAEAETIMPGFTHLQSAQPVTFGHHLLAYVEMLGRDAGRFADARKRLNENPLGSAALAGTSFPLDRDMTSAALGFDRPTANSLDAVSDRDFVLETLAAASLCAMHLSRFSEELVIWSSAQFGFIRLSDKFSTGSSIMPQKRNPDAAELVRAKVGRIIGALTALSIVMKGLPLAYSKDMQEDKEVAFDALDALSLSLAAMTGMIGDLTVNRAKMHAAASSGFSTATDIADWLVREAGVPFRDAHHITGRIVASAEAKGCGLEGLTIEDFKAIDERIDSRIHKVLTVESSVRSRKSYGGTAPDNVLMQVARWREALTGEKTEPRKASSGRSGHHGDGGIE</sequence>
<protein>
    <recommendedName>
        <fullName evidence="3 7">Argininosuccinate lyase</fullName>
        <shortName evidence="7">ASAL</shortName>
        <ecNumber evidence="3 7">4.3.2.1</ecNumber>
    </recommendedName>
    <alternativeName>
        <fullName evidence="7">Arginosuccinase</fullName>
    </alternativeName>
</protein>
<dbReference type="CDD" id="cd01359">
    <property type="entry name" value="Argininosuccinate_lyase"/>
    <property type="match status" value="1"/>
</dbReference>
<dbReference type="Pfam" id="PF14698">
    <property type="entry name" value="ASL_C2"/>
    <property type="match status" value="1"/>
</dbReference>
<reference evidence="11 12" key="1">
    <citation type="submission" date="2016-11" db="EMBL/GenBank/DDBJ databases">
        <authorList>
            <person name="Jaros S."/>
            <person name="Januszkiewicz K."/>
            <person name="Wedrychowicz H."/>
        </authorList>
    </citation>
    <scope>NUCLEOTIDE SEQUENCE [LARGE SCALE GENOMIC DNA]</scope>
    <source>
        <strain evidence="11 12">ATCC 23634</strain>
    </source>
</reference>
<feature type="compositionally biased region" description="Basic and acidic residues" evidence="8">
    <location>
        <begin position="458"/>
        <end position="467"/>
    </location>
</feature>
<dbReference type="EMBL" id="FPKU01000002">
    <property type="protein sequence ID" value="SFZ85732.1"/>
    <property type="molecule type" value="Genomic_DNA"/>
</dbReference>
<dbReference type="InterPro" id="IPR009049">
    <property type="entry name" value="Argininosuccinate_lyase"/>
</dbReference>
<dbReference type="FunFam" id="1.20.200.10:FF:000015">
    <property type="entry name" value="argininosuccinate lyase isoform X2"/>
    <property type="match status" value="1"/>
</dbReference>
<dbReference type="STRING" id="665118.SAMN02983003_2901"/>
<gene>
    <name evidence="7" type="primary">argH</name>
    <name evidence="11" type="ORF">SAMN02983003_2901</name>
</gene>
<dbReference type="InterPro" id="IPR020557">
    <property type="entry name" value="Fumarate_lyase_CS"/>
</dbReference>
<feature type="region of interest" description="Disordered" evidence="8">
    <location>
        <begin position="458"/>
        <end position="482"/>
    </location>
</feature>
<comment type="pathway">
    <text evidence="2 7">Amino-acid biosynthesis; L-arginine biosynthesis; L-arginine from L-ornithine and carbamoyl phosphate: step 3/3.</text>
</comment>
<dbReference type="Proteomes" id="UP000183447">
    <property type="component" value="Unassembled WGS sequence"/>
</dbReference>
<keyword evidence="5 7" id="KW-0028">Amino-acid biosynthesis</keyword>
<dbReference type="NCBIfam" id="TIGR00838">
    <property type="entry name" value="argH"/>
    <property type="match status" value="1"/>
</dbReference>
<evidence type="ECO:0000313" key="12">
    <source>
        <dbReference type="Proteomes" id="UP000183447"/>
    </source>
</evidence>
<dbReference type="Gene3D" id="1.20.200.10">
    <property type="entry name" value="Fumarase/aspartase (Central domain)"/>
    <property type="match status" value="1"/>
</dbReference>
<evidence type="ECO:0000256" key="6">
    <source>
        <dbReference type="ARBA" id="ARBA00023239"/>
    </source>
</evidence>
<dbReference type="PROSITE" id="PS00163">
    <property type="entry name" value="FUMARATE_LYASES"/>
    <property type="match status" value="1"/>
</dbReference>
<evidence type="ECO:0000256" key="2">
    <source>
        <dbReference type="ARBA" id="ARBA00004941"/>
    </source>
</evidence>
<dbReference type="FunFam" id="1.10.40.30:FF:000001">
    <property type="entry name" value="Argininosuccinate lyase"/>
    <property type="match status" value="1"/>
</dbReference>
<proteinExistence type="inferred from homology"/>
<dbReference type="PRINTS" id="PR00145">
    <property type="entry name" value="ARGSUCLYASE"/>
</dbReference>
<dbReference type="InterPro" id="IPR000362">
    <property type="entry name" value="Fumarate_lyase_fam"/>
</dbReference>
<dbReference type="SUPFAM" id="SSF48557">
    <property type="entry name" value="L-aspartase-like"/>
    <property type="match status" value="1"/>
</dbReference>
<dbReference type="InterPro" id="IPR022761">
    <property type="entry name" value="Fumarate_lyase_N"/>
</dbReference>
<accession>A0A1K2I1U8</accession>
<dbReference type="EC" id="4.3.2.1" evidence="3 7"/>
<name>A0A1K2I1U8_9HYPH</name>
<comment type="catalytic activity">
    <reaction evidence="1 7">
        <text>2-(N(omega)-L-arginino)succinate = fumarate + L-arginine</text>
        <dbReference type="Rhea" id="RHEA:24020"/>
        <dbReference type="ChEBI" id="CHEBI:29806"/>
        <dbReference type="ChEBI" id="CHEBI:32682"/>
        <dbReference type="ChEBI" id="CHEBI:57472"/>
        <dbReference type="EC" id="4.3.2.1"/>
    </reaction>
</comment>
<dbReference type="GO" id="GO:0004056">
    <property type="term" value="F:argininosuccinate lyase activity"/>
    <property type="evidence" value="ECO:0007669"/>
    <property type="project" value="UniProtKB-UniRule"/>
</dbReference>
<dbReference type="RefSeq" id="WP_084603546.1">
    <property type="nucleotide sequence ID" value="NZ_FPKU01000002.1"/>
</dbReference>
<evidence type="ECO:0000256" key="1">
    <source>
        <dbReference type="ARBA" id="ARBA00000985"/>
    </source>
</evidence>
<keyword evidence="7" id="KW-0963">Cytoplasm</keyword>
<evidence type="ECO:0000259" key="10">
    <source>
        <dbReference type="Pfam" id="PF14698"/>
    </source>
</evidence>
<dbReference type="GO" id="GO:0005829">
    <property type="term" value="C:cytosol"/>
    <property type="evidence" value="ECO:0007669"/>
    <property type="project" value="TreeGrafter"/>
</dbReference>
<comment type="similarity">
    <text evidence="7">Belongs to the lyase 1 family. Argininosuccinate lyase subfamily.</text>
</comment>
<feature type="domain" description="Argininosuccinate lyase C-terminal" evidence="10">
    <location>
        <begin position="365"/>
        <end position="433"/>
    </location>
</feature>
<dbReference type="Gene3D" id="1.10.40.30">
    <property type="entry name" value="Fumarase/aspartase (C-terminal domain)"/>
    <property type="match status" value="1"/>
</dbReference>
<dbReference type="HAMAP" id="MF_00006">
    <property type="entry name" value="Arg_succ_lyase"/>
    <property type="match status" value="1"/>
</dbReference>
<comment type="subcellular location">
    <subcellularLocation>
        <location evidence="7">Cytoplasm</location>
    </subcellularLocation>
</comment>
<dbReference type="InterPro" id="IPR008948">
    <property type="entry name" value="L-Aspartase-like"/>
</dbReference>
<feature type="domain" description="Fumarate lyase N-terminal" evidence="9">
    <location>
        <begin position="8"/>
        <end position="302"/>
    </location>
</feature>
<dbReference type="Pfam" id="PF00206">
    <property type="entry name" value="Lyase_1"/>
    <property type="match status" value="1"/>
</dbReference>
<evidence type="ECO:0000256" key="8">
    <source>
        <dbReference type="SAM" id="MobiDB-lite"/>
    </source>
</evidence>
<dbReference type="GO" id="GO:0042450">
    <property type="term" value="P:L-arginine biosynthetic process via ornithine"/>
    <property type="evidence" value="ECO:0007669"/>
    <property type="project" value="UniProtKB-UniRule"/>
</dbReference>
<dbReference type="AlphaFoldDB" id="A0A1K2I1U8"/>
<dbReference type="InterPro" id="IPR024083">
    <property type="entry name" value="Fumarase/histidase_N"/>
</dbReference>
<evidence type="ECO:0000256" key="5">
    <source>
        <dbReference type="ARBA" id="ARBA00022605"/>
    </source>
</evidence>
<keyword evidence="4 7" id="KW-0055">Arginine biosynthesis</keyword>